<organism evidence="1 2">
    <name type="scientific">Pyropia yezoensis</name>
    <name type="common">Susabi-nori</name>
    <name type="synonym">Porphyra yezoensis</name>
    <dbReference type="NCBI Taxonomy" id="2788"/>
    <lineage>
        <taxon>Eukaryota</taxon>
        <taxon>Rhodophyta</taxon>
        <taxon>Bangiophyceae</taxon>
        <taxon>Bangiales</taxon>
        <taxon>Bangiaceae</taxon>
        <taxon>Pyropia</taxon>
    </lineage>
</organism>
<proteinExistence type="predicted"/>
<dbReference type="Proteomes" id="UP000798662">
    <property type="component" value="Chromosome 1"/>
</dbReference>
<name>A0ACC3BP72_PYRYE</name>
<keyword evidence="2" id="KW-1185">Reference proteome</keyword>
<comment type="caution">
    <text evidence="1">The sequence shown here is derived from an EMBL/GenBank/DDBJ whole genome shotgun (WGS) entry which is preliminary data.</text>
</comment>
<protein>
    <submittedName>
        <fullName evidence="1">Uncharacterized protein</fullName>
    </submittedName>
</protein>
<evidence type="ECO:0000313" key="1">
    <source>
        <dbReference type="EMBL" id="KAK1859682.1"/>
    </source>
</evidence>
<sequence>MMITTRRAAAAAAAAAAAGNNPPPTAAADAKLIAGVKGGGGAPPAAAPRRALGDITNANGTAAAGRGRSAAAIGGAKKPLAAVPVAVGVAPPGGGGGGGGGGAVGNKRKTRSTRTSAEADKVAAAGAAAAIIAAASAAAAAVGPKGLAAPAPPPLPAMDVADLGNPLAAAEYAVEIHANALARERRFMPPPTYMAVVQTDVTPKMRAILVDWLVDVALKFKLSPETLWLTVNIIDRFLSKRPVIRQRLQLVGVTSMLIAAKYQEIYAPETRDFVYISDKAYAEDEILALEAVILNTLRFEVTVPSALAFAARLLKAHAASTGPATAAAVAAALKQLVRADAAANNKLTAVKRKYASSKYGGVSSRLAAEAAAEAAAAAASAAAADPAGPSDRWELTLGRSVPGLHD</sequence>
<accession>A0ACC3BP72</accession>
<gene>
    <name evidence="1" type="ORF">I4F81_002276</name>
</gene>
<evidence type="ECO:0000313" key="2">
    <source>
        <dbReference type="Proteomes" id="UP000798662"/>
    </source>
</evidence>
<reference evidence="1" key="1">
    <citation type="submission" date="2019-11" db="EMBL/GenBank/DDBJ databases">
        <title>Nori genome reveals adaptations in red seaweeds to the harsh intertidal environment.</title>
        <authorList>
            <person name="Wang D."/>
            <person name="Mao Y."/>
        </authorList>
    </citation>
    <scope>NUCLEOTIDE SEQUENCE</scope>
    <source>
        <tissue evidence="1">Gametophyte</tissue>
    </source>
</reference>
<dbReference type="EMBL" id="CM020618">
    <property type="protein sequence ID" value="KAK1859682.1"/>
    <property type="molecule type" value="Genomic_DNA"/>
</dbReference>